<feature type="region of interest" description="Disordered" evidence="2">
    <location>
        <begin position="116"/>
        <end position="138"/>
    </location>
</feature>
<proteinExistence type="predicted"/>
<evidence type="ECO:0000256" key="2">
    <source>
        <dbReference type="SAM" id="MobiDB-lite"/>
    </source>
</evidence>
<dbReference type="PANTHER" id="PTHR15544:SF0">
    <property type="entry name" value="TETRATRICOPEPTIDE REPEAT PROTEIN 33"/>
    <property type="match status" value="1"/>
</dbReference>
<name>A0AAW0KQ28_QUESU</name>
<dbReference type="PANTHER" id="PTHR15544">
    <property type="entry name" value="OSMOSIS RESPONSIVE FACTOR"/>
    <property type="match status" value="1"/>
</dbReference>
<feature type="repeat" description="TPR" evidence="1">
    <location>
        <begin position="64"/>
        <end position="97"/>
    </location>
</feature>
<dbReference type="Pfam" id="PF13432">
    <property type="entry name" value="TPR_16"/>
    <property type="match status" value="1"/>
</dbReference>
<sequence length="138" mass="15375">MVHPLYHEDGKYREALGKWEAALTLIPENAVLHEQKAQVLLEIGDSWNALKAATRAAELEPSWAEAWITLGRAQLNFGEPDSAIESFDKALAIKPDSEEAQDDRHTASHLIKRRKQLHSAGLSTSENRYAVSDKTKSS</sequence>
<dbReference type="InterPro" id="IPR011990">
    <property type="entry name" value="TPR-like_helical_dom_sf"/>
</dbReference>
<dbReference type="Gene3D" id="1.25.40.10">
    <property type="entry name" value="Tetratricopeptide repeat domain"/>
    <property type="match status" value="1"/>
</dbReference>
<dbReference type="EMBL" id="PKMF04000255">
    <property type="protein sequence ID" value="KAK7840736.1"/>
    <property type="molecule type" value="Genomic_DNA"/>
</dbReference>
<dbReference type="PROSITE" id="PS50005">
    <property type="entry name" value="TPR"/>
    <property type="match status" value="1"/>
</dbReference>
<keyword evidence="1" id="KW-0802">TPR repeat</keyword>
<dbReference type="SUPFAM" id="SSF48452">
    <property type="entry name" value="TPR-like"/>
    <property type="match status" value="1"/>
</dbReference>
<dbReference type="InterPro" id="IPR052658">
    <property type="entry name" value="TPR-containing"/>
</dbReference>
<protein>
    <submittedName>
        <fullName evidence="3">Hsp70-hsp90 organizing protein</fullName>
    </submittedName>
</protein>
<accession>A0AAW0KQ28</accession>
<evidence type="ECO:0000313" key="4">
    <source>
        <dbReference type="Proteomes" id="UP000237347"/>
    </source>
</evidence>
<gene>
    <name evidence="3" type="primary">HOP</name>
    <name evidence="3" type="ORF">CFP56_016322</name>
</gene>
<dbReference type="Proteomes" id="UP000237347">
    <property type="component" value="Unassembled WGS sequence"/>
</dbReference>
<comment type="caution">
    <text evidence="3">The sequence shown here is derived from an EMBL/GenBank/DDBJ whole genome shotgun (WGS) entry which is preliminary data.</text>
</comment>
<evidence type="ECO:0000313" key="3">
    <source>
        <dbReference type="EMBL" id="KAK7840736.1"/>
    </source>
</evidence>
<organism evidence="3 4">
    <name type="scientific">Quercus suber</name>
    <name type="common">Cork oak</name>
    <dbReference type="NCBI Taxonomy" id="58331"/>
    <lineage>
        <taxon>Eukaryota</taxon>
        <taxon>Viridiplantae</taxon>
        <taxon>Streptophyta</taxon>
        <taxon>Embryophyta</taxon>
        <taxon>Tracheophyta</taxon>
        <taxon>Spermatophyta</taxon>
        <taxon>Magnoliopsida</taxon>
        <taxon>eudicotyledons</taxon>
        <taxon>Gunneridae</taxon>
        <taxon>Pentapetalae</taxon>
        <taxon>rosids</taxon>
        <taxon>fabids</taxon>
        <taxon>Fagales</taxon>
        <taxon>Fagaceae</taxon>
        <taxon>Quercus</taxon>
    </lineage>
</organism>
<dbReference type="AlphaFoldDB" id="A0AAW0KQ28"/>
<dbReference type="PROSITE" id="PS50293">
    <property type="entry name" value="TPR_REGION"/>
    <property type="match status" value="1"/>
</dbReference>
<keyword evidence="4" id="KW-1185">Reference proteome</keyword>
<dbReference type="InterPro" id="IPR019734">
    <property type="entry name" value="TPR_rpt"/>
</dbReference>
<reference evidence="3 4" key="1">
    <citation type="journal article" date="2018" name="Sci. Data">
        <title>The draft genome sequence of cork oak.</title>
        <authorList>
            <person name="Ramos A.M."/>
            <person name="Usie A."/>
            <person name="Barbosa P."/>
            <person name="Barros P.M."/>
            <person name="Capote T."/>
            <person name="Chaves I."/>
            <person name="Simoes F."/>
            <person name="Abreu I."/>
            <person name="Carrasquinho I."/>
            <person name="Faro C."/>
            <person name="Guimaraes J.B."/>
            <person name="Mendonca D."/>
            <person name="Nobrega F."/>
            <person name="Rodrigues L."/>
            <person name="Saibo N.J.M."/>
            <person name="Varela M.C."/>
            <person name="Egas C."/>
            <person name="Matos J."/>
            <person name="Miguel C.M."/>
            <person name="Oliveira M.M."/>
            <person name="Ricardo C.P."/>
            <person name="Goncalves S."/>
        </authorList>
    </citation>
    <scope>NUCLEOTIDE SEQUENCE [LARGE SCALE GENOMIC DNA]</scope>
    <source>
        <strain evidence="4">cv. HL8</strain>
    </source>
</reference>
<dbReference type="SMART" id="SM00028">
    <property type="entry name" value="TPR"/>
    <property type="match status" value="2"/>
</dbReference>
<evidence type="ECO:0000256" key="1">
    <source>
        <dbReference type="PROSITE-ProRule" id="PRU00339"/>
    </source>
</evidence>